<name>F4KPZ6_HALH1</name>
<evidence type="ECO:0000313" key="3">
    <source>
        <dbReference type="EMBL" id="AEE53200.1"/>
    </source>
</evidence>
<dbReference type="InterPro" id="IPR047140">
    <property type="entry name" value="LabA"/>
</dbReference>
<accession>F4KPZ6</accession>
<feature type="compositionally biased region" description="Polar residues" evidence="1">
    <location>
        <begin position="230"/>
        <end position="243"/>
    </location>
</feature>
<reference evidence="3 4" key="1">
    <citation type="journal article" date="2011" name="Stand. Genomic Sci.">
        <title>Complete genome sequence of Haliscomenobacter hydrossis type strain (O).</title>
        <authorList>
            <consortium name="US DOE Joint Genome Institute (JGI-PGF)"/>
            <person name="Daligault H."/>
            <person name="Lapidus A."/>
            <person name="Zeytun A."/>
            <person name="Nolan M."/>
            <person name="Lucas S."/>
            <person name="Del Rio T.G."/>
            <person name="Tice H."/>
            <person name="Cheng J.F."/>
            <person name="Tapia R."/>
            <person name="Han C."/>
            <person name="Goodwin L."/>
            <person name="Pitluck S."/>
            <person name="Liolios K."/>
            <person name="Pagani I."/>
            <person name="Ivanova N."/>
            <person name="Huntemann M."/>
            <person name="Mavromatis K."/>
            <person name="Mikhailova N."/>
            <person name="Pati A."/>
            <person name="Chen A."/>
            <person name="Palaniappan K."/>
            <person name="Land M."/>
            <person name="Hauser L."/>
            <person name="Brambilla E.M."/>
            <person name="Rohde M."/>
            <person name="Verbarg S."/>
            <person name="Goker M."/>
            <person name="Bristow J."/>
            <person name="Eisen J.A."/>
            <person name="Markowitz V."/>
            <person name="Hugenholtz P."/>
            <person name="Kyrpides N.C."/>
            <person name="Klenk H.P."/>
            <person name="Woyke T."/>
        </authorList>
    </citation>
    <scope>NUCLEOTIDE SEQUENCE [LARGE SCALE GENOMIC DNA]</scope>
    <source>
        <strain evidence="4">ATCC 27775 / DSM 1100 / LMG 10767 / O</strain>
    </source>
</reference>
<dbReference type="RefSeq" id="WP_013767734.1">
    <property type="nucleotide sequence ID" value="NC_015510.1"/>
</dbReference>
<dbReference type="AlphaFoldDB" id="F4KPZ6"/>
<dbReference type="PANTHER" id="PTHR35458:SF8">
    <property type="entry name" value="SLR0650 PROTEIN"/>
    <property type="match status" value="1"/>
</dbReference>
<evidence type="ECO:0000256" key="1">
    <source>
        <dbReference type="SAM" id="MobiDB-lite"/>
    </source>
</evidence>
<dbReference type="PROSITE" id="PS51857">
    <property type="entry name" value="CSD_2"/>
    <property type="match status" value="1"/>
</dbReference>
<evidence type="ECO:0000259" key="2">
    <source>
        <dbReference type="PROSITE" id="PS51857"/>
    </source>
</evidence>
<dbReference type="GO" id="GO:0003676">
    <property type="term" value="F:nucleic acid binding"/>
    <property type="evidence" value="ECO:0007669"/>
    <property type="project" value="InterPro"/>
</dbReference>
<dbReference type="HOGENOM" id="CLU_055976_0_0_10"/>
<reference key="2">
    <citation type="submission" date="2011-04" db="EMBL/GenBank/DDBJ databases">
        <title>Complete sequence of chromosome of Haliscomenobacter hydrossis DSM 1100.</title>
        <authorList>
            <consortium name="US DOE Joint Genome Institute (JGI-PGF)"/>
            <person name="Lucas S."/>
            <person name="Han J."/>
            <person name="Lapidus A."/>
            <person name="Bruce D."/>
            <person name="Goodwin L."/>
            <person name="Pitluck S."/>
            <person name="Peters L."/>
            <person name="Kyrpides N."/>
            <person name="Mavromatis K."/>
            <person name="Ivanova N."/>
            <person name="Ovchinnikova G."/>
            <person name="Pagani I."/>
            <person name="Daligault H."/>
            <person name="Detter J.C."/>
            <person name="Han C."/>
            <person name="Land M."/>
            <person name="Hauser L."/>
            <person name="Markowitz V."/>
            <person name="Cheng J.-F."/>
            <person name="Hugenholtz P."/>
            <person name="Woyke T."/>
            <person name="Wu D."/>
            <person name="Verbarg S."/>
            <person name="Frueling A."/>
            <person name="Brambilla E."/>
            <person name="Klenk H.-P."/>
            <person name="Eisen J.A."/>
        </authorList>
    </citation>
    <scope>NUCLEOTIDE SEQUENCE</scope>
    <source>
        <strain>DSM 1100</strain>
    </source>
</reference>
<keyword evidence="4" id="KW-1185">Reference proteome</keyword>
<dbReference type="EMBL" id="CP002691">
    <property type="protein sequence ID" value="AEE53200.1"/>
    <property type="molecule type" value="Genomic_DNA"/>
</dbReference>
<dbReference type="OrthoDB" id="1466775at2"/>
<organism evidence="3 4">
    <name type="scientific">Haliscomenobacter hydrossis (strain ATCC 27775 / DSM 1100 / LMG 10767 / O)</name>
    <dbReference type="NCBI Taxonomy" id="760192"/>
    <lineage>
        <taxon>Bacteria</taxon>
        <taxon>Pseudomonadati</taxon>
        <taxon>Bacteroidota</taxon>
        <taxon>Saprospiria</taxon>
        <taxon>Saprospirales</taxon>
        <taxon>Haliscomenobacteraceae</taxon>
        <taxon>Haliscomenobacter</taxon>
    </lineage>
</organism>
<gene>
    <name evidence="3" type="ordered locus">Halhy_5375</name>
</gene>
<dbReference type="Gene3D" id="3.40.50.1010">
    <property type="entry name" value="5'-nuclease"/>
    <property type="match status" value="1"/>
</dbReference>
<dbReference type="Proteomes" id="UP000008461">
    <property type="component" value="Chromosome"/>
</dbReference>
<dbReference type="InterPro" id="IPR021139">
    <property type="entry name" value="NYN"/>
</dbReference>
<dbReference type="KEGG" id="hhy:Halhy_5375"/>
<dbReference type="Pfam" id="PF01936">
    <property type="entry name" value="NYN"/>
    <property type="match status" value="1"/>
</dbReference>
<dbReference type="InterPro" id="IPR002059">
    <property type="entry name" value="CSP_DNA-bd"/>
</dbReference>
<dbReference type="GO" id="GO:0004540">
    <property type="term" value="F:RNA nuclease activity"/>
    <property type="evidence" value="ECO:0007669"/>
    <property type="project" value="InterPro"/>
</dbReference>
<proteinExistence type="predicted"/>
<dbReference type="InterPro" id="IPR012340">
    <property type="entry name" value="NA-bd_OB-fold"/>
</dbReference>
<feature type="region of interest" description="Disordered" evidence="1">
    <location>
        <begin position="230"/>
        <end position="249"/>
    </location>
</feature>
<sequence>MTSFPHSKSGLIRIGVFYDGHYFLQVSNYYNYVHDRRSRISIRGLHDFVRKQVAIEEDEEFHRCQIIDAHYFRGRLSASEASQRGNLLYFERAFDDILMSEGVSVHYLPVRNFHGRWQEKGIDVWLALEAFEMTFYKRFDVVVILAADGDYSPLVRKLHSLGSRVMLLHWNFEYTDEEGNRFSTRTSNELVSSVAYPIAMHEIIDDYSPKSEAIVSSLFVPKTEAKVSHKQGTNWQSSGSGEATASGPDEFHDSTILSLKEGYGFIKFPPNNVFFHFSSLVDYDFNDLEIGDSVQFSLEPKEDGRMMAKEVIVVE</sequence>
<evidence type="ECO:0000313" key="4">
    <source>
        <dbReference type="Proteomes" id="UP000008461"/>
    </source>
</evidence>
<protein>
    <recommendedName>
        <fullName evidence="2">CSD domain-containing protein</fullName>
    </recommendedName>
</protein>
<dbReference type="eggNOG" id="COG1432">
    <property type="taxonomic scope" value="Bacteria"/>
</dbReference>
<dbReference type="Gene3D" id="2.40.50.140">
    <property type="entry name" value="Nucleic acid-binding proteins"/>
    <property type="match status" value="1"/>
</dbReference>
<feature type="domain" description="CSD" evidence="2">
    <location>
        <begin position="249"/>
        <end position="313"/>
    </location>
</feature>
<dbReference type="eggNOG" id="COG1278">
    <property type="taxonomic scope" value="Bacteria"/>
</dbReference>
<dbReference type="Pfam" id="PF00313">
    <property type="entry name" value="CSD"/>
    <property type="match status" value="1"/>
</dbReference>
<dbReference type="SUPFAM" id="SSF50249">
    <property type="entry name" value="Nucleic acid-binding proteins"/>
    <property type="match status" value="1"/>
</dbReference>
<dbReference type="PANTHER" id="PTHR35458">
    <property type="entry name" value="SLR0755 PROTEIN"/>
    <property type="match status" value="1"/>
</dbReference>
<dbReference type="STRING" id="760192.Halhy_5375"/>